<evidence type="ECO:0000313" key="2">
    <source>
        <dbReference type="EMBL" id="KIZ03865.1"/>
    </source>
</evidence>
<feature type="compositionally biased region" description="Gly residues" evidence="1">
    <location>
        <begin position="212"/>
        <end position="237"/>
    </location>
</feature>
<feature type="compositionally biased region" description="Low complexity" evidence="1">
    <location>
        <begin position="463"/>
        <end position="478"/>
    </location>
</feature>
<dbReference type="KEGG" id="mng:MNEG_4093"/>
<reference evidence="2 3" key="1">
    <citation type="journal article" date="2013" name="BMC Genomics">
        <title>Reconstruction of the lipid metabolism for the microalga Monoraphidium neglectum from its genome sequence reveals characteristics suitable for biofuel production.</title>
        <authorList>
            <person name="Bogen C."/>
            <person name="Al-Dilaimi A."/>
            <person name="Albersmeier A."/>
            <person name="Wichmann J."/>
            <person name="Grundmann M."/>
            <person name="Rupp O."/>
            <person name="Lauersen K.J."/>
            <person name="Blifernez-Klassen O."/>
            <person name="Kalinowski J."/>
            <person name="Goesmann A."/>
            <person name="Mussgnug J.H."/>
            <person name="Kruse O."/>
        </authorList>
    </citation>
    <scope>NUCLEOTIDE SEQUENCE [LARGE SCALE GENOMIC DNA]</scope>
    <source>
        <strain evidence="2 3">SAG 48.87</strain>
    </source>
</reference>
<dbReference type="RefSeq" id="XP_013902884.1">
    <property type="nucleotide sequence ID" value="XM_014047430.1"/>
</dbReference>
<feature type="region of interest" description="Disordered" evidence="1">
    <location>
        <begin position="386"/>
        <end position="405"/>
    </location>
</feature>
<dbReference type="OrthoDB" id="691424at2759"/>
<name>A0A0D2MM07_9CHLO</name>
<dbReference type="PANTHER" id="PTHR31579:SF1">
    <property type="entry name" value="OS03G0796600 PROTEIN"/>
    <property type="match status" value="1"/>
</dbReference>
<dbReference type="GeneID" id="25736971"/>
<sequence length="512" mass="50101">MVPALRPASLLSPLSPACVFDLEIDCGRGGASATAAGASSCLSQHVDGATGAVEALQALCYHNDAGDDSATAAFARKLSLELLRLRAAYLVPPSSLGAPDSDGAAPLGAGGYSSDGYGASGGSRGSSRSASPCSSCCGGSPRAPAAPAGGGGPVDVEGVARELGAAGYLVHVQDEAPRERRPRDARRCLQQLRHRFILCLGARGRGSHSPPSGGGGGGCNDGDVDGGSGVDVDGGGEPSYLPEPLVVEPCLREQFVIAHPTPAYTALLEAAPLCFVGPASRLDAAVDVLCREMAAAFRERGLAVPPWRTKAAMLSKWAPQQVAALAAKACKAGPRGVAKPAAAAAAASPVAAAVRLAPSDPLPSAAAAAAPALCAAACAAQATPPALAEQPDGAPGPHEASATGEPLVGRNATAEAQGRATAGQKARSLLAMALRGSGGTAWGSSAPGSSAGGAASDGGGGTRSPRGGSPQGTAAAAPAAIRTVPNEAGWGCITTVRWGALHSQAAPGHAHG</sequence>
<dbReference type="Proteomes" id="UP000054498">
    <property type="component" value="Unassembled WGS sequence"/>
</dbReference>
<dbReference type="STRING" id="145388.A0A0D2MM07"/>
<protein>
    <submittedName>
        <fullName evidence="2">Uncharacterized protein</fullName>
    </submittedName>
</protein>
<organism evidence="2 3">
    <name type="scientific">Monoraphidium neglectum</name>
    <dbReference type="NCBI Taxonomy" id="145388"/>
    <lineage>
        <taxon>Eukaryota</taxon>
        <taxon>Viridiplantae</taxon>
        <taxon>Chlorophyta</taxon>
        <taxon>core chlorophytes</taxon>
        <taxon>Chlorophyceae</taxon>
        <taxon>CS clade</taxon>
        <taxon>Sphaeropleales</taxon>
        <taxon>Selenastraceae</taxon>
        <taxon>Monoraphidium</taxon>
    </lineage>
</organism>
<dbReference type="PANTHER" id="PTHR31579">
    <property type="entry name" value="OS03G0796600 PROTEIN"/>
    <property type="match status" value="1"/>
</dbReference>
<proteinExistence type="predicted"/>
<keyword evidence="3" id="KW-1185">Reference proteome</keyword>
<dbReference type="InterPro" id="IPR006502">
    <property type="entry name" value="PDDEXK-like"/>
</dbReference>
<evidence type="ECO:0000256" key="1">
    <source>
        <dbReference type="SAM" id="MobiDB-lite"/>
    </source>
</evidence>
<gene>
    <name evidence="2" type="ORF">MNEG_4093</name>
</gene>
<accession>A0A0D2MM07</accession>
<dbReference type="AlphaFoldDB" id="A0A0D2MM07"/>
<feature type="region of interest" description="Disordered" evidence="1">
    <location>
        <begin position="205"/>
        <end position="238"/>
    </location>
</feature>
<dbReference type="Pfam" id="PF04720">
    <property type="entry name" value="PDDEXK_6"/>
    <property type="match status" value="1"/>
</dbReference>
<evidence type="ECO:0000313" key="3">
    <source>
        <dbReference type="Proteomes" id="UP000054498"/>
    </source>
</evidence>
<feature type="region of interest" description="Disordered" evidence="1">
    <location>
        <begin position="437"/>
        <end position="478"/>
    </location>
</feature>
<dbReference type="EMBL" id="KK100769">
    <property type="protein sequence ID" value="KIZ03865.1"/>
    <property type="molecule type" value="Genomic_DNA"/>
</dbReference>
<feature type="compositionally biased region" description="Low complexity" evidence="1">
    <location>
        <begin position="442"/>
        <end position="454"/>
    </location>
</feature>